<keyword evidence="1" id="KW-1133">Transmembrane helix</keyword>
<dbReference type="EMBL" id="SOHK01000021">
    <property type="protein sequence ID" value="TFD63555.1"/>
    <property type="molecule type" value="Genomic_DNA"/>
</dbReference>
<accession>A0A4R9AK48</accession>
<reference evidence="2 3" key="1">
    <citation type="submission" date="2019-03" db="EMBL/GenBank/DDBJ databases">
        <title>Genomics of glacier-inhabiting Cryobacterium strains.</title>
        <authorList>
            <person name="Liu Q."/>
            <person name="Xin Y.-H."/>
        </authorList>
    </citation>
    <scope>NUCLEOTIDE SEQUENCE [LARGE SCALE GENOMIC DNA]</scope>
    <source>
        <strain evidence="2 3">Sr36</strain>
    </source>
</reference>
<dbReference type="RefSeq" id="WP_134556648.1">
    <property type="nucleotide sequence ID" value="NZ_SOHK01000021.1"/>
</dbReference>
<proteinExistence type="predicted"/>
<keyword evidence="3" id="KW-1185">Reference proteome</keyword>
<feature type="transmembrane region" description="Helical" evidence="1">
    <location>
        <begin position="195"/>
        <end position="215"/>
    </location>
</feature>
<dbReference type="Proteomes" id="UP000298154">
    <property type="component" value="Unassembled WGS sequence"/>
</dbReference>
<feature type="transmembrane region" description="Helical" evidence="1">
    <location>
        <begin position="243"/>
        <end position="272"/>
    </location>
</feature>
<organism evidence="2 3">
    <name type="scientific">Cryobacterium ruanii</name>
    <dbReference type="NCBI Taxonomy" id="1259197"/>
    <lineage>
        <taxon>Bacteria</taxon>
        <taxon>Bacillati</taxon>
        <taxon>Actinomycetota</taxon>
        <taxon>Actinomycetes</taxon>
        <taxon>Micrococcales</taxon>
        <taxon>Microbacteriaceae</taxon>
        <taxon>Cryobacterium</taxon>
    </lineage>
</organism>
<evidence type="ECO:0000256" key="1">
    <source>
        <dbReference type="SAM" id="Phobius"/>
    </source>
</evidence>
<dbReference type="OrthoDB" id="4794482at2"/>
<protein>
    <submittedName>
        <fullName evidence="2">Uncharacterized protein</fullName>
    </submittedName>
</protein>
<evidence type="ECO:0000313" key="2">
    <source>
        <dbReference type="EMBL" id="TFD63555.1"/>
    </source>
</evidence>
<feature type="transmembrane region" description="Helical" evidence="1">
    <location>
        <begin position="156"/>
        <end position="175"/>
    </location>
</feature>
<feature type="transmembrane region" description="Helical" evidence="1">
    <location>
        <begin position="133"/>
        <end position="150"/>
    </location>
</feature>
<gene>
    <name evidence="2" type="ORF">E3T47_13870</name>
</gene>
<name>A0A4R9AK48_9MICO</name>
<feature type="transmembrane region" description="Helical" evidence="1">
    <location>
        <begin position="70"/>
        <end position="91"/>
    </location>
</feature>
<dbReference type="AlphaFoldDB" id="A0A4R9AK48"/>
<keyword evidence="1" id="KW-0812">Transmembrane</keyword>
<evidence type="ECO:0000313" key="3">
    <source>
        <dbReference type="Proteomes" id="UP000298154"/>
    </source>
</evidence>
<comment type="caution">
    <text evidence="2">The sequence shown here is derived from an EMBL/GenBank/DDBJ whole genome shotgun (WGS) entry which is preliminary data.</text>
</comment>
<feature type="transmembrane region" description="Helical" evidence="1">
    <location>
        <begin position="103"/>
        <end position="126"/>
    </location>
</feature>
<sequence length="275" mass="29112">MSAVAWTLPGLVRQRYREEWLADLVGARDLELPQWSIVGGAAMAAITIDRTDTSVTGITKAHLVANRMRWAAALLGSAAVLGFGLFLWGGYEMLEIAPLGLGIKIFAFFPATLGFFACLGTLVVAFESASRRTGLLLAIGVVVVFVLVAVVTIMPFLVILAVPASLGAIIVAVSFTRRPGSPQQLSGRSRVLVTLPFTALALVIVAAGVLHIFVWNPLAKAPGLSLDEIYSAMSAAGEEPLDAFVMVWAIFSGAVAVTLPILCGIRGVAWFFTAR</sequence>
<keyword evidence="1" id="KW-0472">Membrane</keyword>